<protein>
    <submittedName>
        <fullName evidence="2">Uncharacterized protein</fullName>
    </submittedName>
</protein>
<dbReference type="Proteomes" id="UP000000768">
    <property type="component" value="Chromosome 8"/>
</dbReference>
<reference evidence="3" key="2">
    <citation type="journal article" date="2018" name="Plant J.">
        <title>The Sorghum bicolor reference genome: improved assembly, gene annotations, a transcriptome atlas, and signatures of genome organization.</title>
        <authorList>
            <person name="McCormick R.F."/>
            <person name="Truong S.K."/>
            <person name="Sreedasyam A."/>
            <person name="Jenkins J."/>
            <person name="Shu S."/>
            <person name="Sims D."/>
            <person name="Kennedy M."/>
            <person name="Amirebrahimi M."/>
            <person name="Weers B.D."/>
            <person name="McKinley B."/>
            <person name="Mattison A."/>
            <person name="Morishige D.T."/>
            <person name="Grimwood J."/>
            <person name="Schmutz J."/>
            <person name="Mullet J.E."/>
        </authorList>
    </citation>
    <scope>NUCLEOTIDE SEQUENCE [LARGE SCALE GENOMIC DNA]</scope>
    <source>
        <strain evidence="3">cv. BTx623</strain>
    </source>
</reference>
<evidence type="ECO:0000256" key="1">
    <source>
        <dbReference type="SAM" id="MobiDB-lite"/>
    </source>
</evidence>
<reference evidence="2 3" key="1">
    <citation type="journal article" date="2009" name="Nature">
        <title>The Sorghum bicolor genome and the diversification of grasses.</title>
        <authorList>
            <person name="Paterson A.H."/>
            <person name="Bowers J.E."/>
            <person name="Bruggmann R."/>
            <person name="Dubchak I."/>
            <person name="Grimwood J."/>
            <person name="Gundlach H."/>
            <person name="Haberer G."/>
            <person name="Hellsten U."/>
            <person name="Mitros T."/>
            <person name="Poliakov A."/>
            <person name="Schmutz J."/>
            <person name="Spannagl M."/>
            <person name="Tang H."/>
            <person name="Wang X."/>
            <person name="Wicker T."/>
            <person name="Bharti A.K."/>
            <person name="Chapman J."/>
            <person name="Feltus F.A."/>
            <person name="Gowik U."/>
            <person name="Grigoriev I.V."/>
            <person name="Lyons E."/>
            <person name="Maher C.A."/>
            <person name="Martis M."/>
            <person name="Narechania A."/>
            <person name="Otillar R.P."/>
            <person name="Penning B.W."/>
            <person name="Salamov A.A."/>
            <person name="Wang Y."/>
            <person name="Zhang L."/>
            <person name="Carpita N.C."/>
            <person name="Freeling M."/>
            <person name="Gingle A.R."/>
            <person name="Hash C.T."/>
            <person name="Keller B."/>
            <person name="Klein P."/>
            <person name="Kresovich S."/>
            <person name="McCann M.C."/>
            <person name="Ming R."/>
            <person name="Peterson D.G."/>
            <person name="Mehboob-ur-Rahman"/>
            <person name="Ware D."/>
            <person name="Westhoff P."/>
            <person name="Mayer K.F."/>
            <person name="Messing J."/>
            <person name="Rokhsar D.S."/>
        </authorList>
    </citation>
    <scope>NUCLEOTIDE SEQUENCE [LARGE SCALE GENOMIC DNA]</scope>
    <source>
        <strain evidence="3">cv. BTx623</strain>
    </source>
</reference>
<dbReference type="Gramene" id="KXG23623">
    <property type="protein sequence ID" value="KXG23623"/>
    <property type="gene ID" value="SORBI_3008G119300"/>
</dbReference>
<dbReference type="ExpressionAtlas" id="A0A1B6PD79">
    <property type="expression patterns" value="baseline and differential"/>
</dbReference>
<dbReference type="AlphaFoldDB" id="A0A1B6PD79"/>
<accession>A0A1B6PD79</accession>
<evidence type="ECO:0000313" key="2">
    <source>
        <dbReference type="EMBL" id="KXG23623.1"/>
    </source>
</evidence>
<feature type="compositionally biased region" description="Pro residues" evidence="1">
    <location>
        <begin position="93"/>
        <end position="103"/>
    </location>
</feature>
<dbReference type="EMBL" id="CM000767">
    <property type="protein sequence ID" value="KXG23623.1"/>
    <property type="molecule type" value="Genomic_DNA"/>
</dbReference>
<feature type="region of interest" description="Disordered" evidence="1">
    <location>
        <begin position="88"/>
        <end position="111"/>
    </location>
</feature>
<evidence type="ECO:0000313" key="3">
    <source>
        <dbReference type="Proteomes" id="UP000000768"/>
    </source>
</evidence>
<organism evidence="2 3">
    <name type="scientific">Sorghum bicolor</name>
    <name type="common">Sorghum</name>
    <name type="synonym">Sorghum vulgare</name>
    <dbReference type="NCBI Taxonomy" id="4558"/>
    <lineage>
        <taxon>Eukaryota</taxon>
        <taxon>Viridiplantae</taxon>
        <taxon>Streptophyta</taxon>
        <taxon>Embryophyta</taxon>
        <taxon>Tracheophyta</taxon>
        <taxon>Spermatophyta</taxon>
        <taxon>Magnoliopsida</taxon>
        <taxon>Liliopsida</taxon>
        <taxon>Poales</taxon>
        <taxon>Poaceae</taxon>
        <taxon>PACMAD clade</taxon>
        <taxon>Panicoideae</taxon>
        <taxon>Andropogonodae</taxon>
        <taxon>Andropogoneae</taxon>
        <taxon>Sorghinae</taxon>
        <taxon>Sorghum</taxon>
    </lineage>
</organism>
<keyword evidence="3" id="KW-1185">Reference proteome</keyword>
<name>A0A1B6PD79_SORBI</name>
<gene>
    <name evidence="2" type="ORF">SORBI_3008G119300</name>
</gene>
<sequence>MLPVVRTHRTSTSAIRMDGRQLLHGLSFLSLPFLLSPRYSPAAAVAHAYAFACRSSCGPPHATTAGEPPSLPSAIFVLSMRTEWMPQRSVCHPLPPPPPPPPSATRSRGEGGGFQRVAHLPLLSLPRSPTSMHLERREMVVTFGKVGLDLRDATVARVPASSQVQISPCCNGSLLMLQ</sequence>
<dbReference type="InParanoid" id="A0A1B6PD79"/>
<proteinExistence type="predicted"/>